<keyword evidence="1" id="KW-0812">Transmembrane</keyword>
<keyword evidence="3" id="KW-1185">Reference proteome</keyword>
<evidence type="ECO:0000313" key="3">
    <source>
        <dbReference type="Proteomes" id="UP000219338"/>
    </source>
</evidence>
<sequence>MNQGLAKVRGKMITIVNTPRSIPVGCVIVPIAIDSIVLTVILPGQCVNNILEERTYELLGSLFEENLRPPTLSRCCKDPDWPSGKAVVDYYFIQDDGGMFKAGRQEPAGKETWTEALTYISENGGCYKTILNCSDANIPFYQKYSYVKKENEMAKYAPEERVSTPRL</sequence>
<feature type="transmembrane region" description="Helical" evidence="1">
    <location>
        <begin position="21"/>
        <end position="42"/>
    </location>
</feature>
<organism evidence="2 3">
    <name type="scientific">Armillaria ostoyae</name>
    <name type="common">Armillaria root rot fungus</name>
    <dbReference type="NCBI Taxonomy" id="47428"/>
    <lineage>
        <taxon>Eukaryota</taxon>
        <taxon>Fungi</taxon>
        <taxon>Dikarya</taxon>
        <taxon>Basidiomycota</taxon>
        <taxon>Agaricomycotina</taxon>
        <taxon>Agaricomycetes</taxon>
        <taxon>Agaricomycetidae</taxon>
        <taxon>Agaricales</taxon>
        <taxon>Marasmiineae</taxon>
        <taxon>Physalacriaceae</taxon>
        <taxon>Armillaria</taxon>
    </lineage>
</organism>
<dbReference type="Proteomes" id="UP000219338">
    <property type="component" value="Unassembled WGS sequence"/>
</dbReference>
<keyword evidence="1" id="KW-0472">Membrane</keyword>
<proteinExistence type="predicted"/>
<dbReference type="OrthoDB" id="10039976at2759"/>
<dbReference type="AlphaFoldDB" id="A0A284RKD9"/>
<dbReference type="Gene3D" id="3.40.630.30">
    <property type="match status" value="1"/>
</dbReference>
<dbReference type="STRING" id="47428.A0A284RKD9"/>
<evidence type="ECO:0000256" key="1">
    <source>
        <dbReference type="SAM" id="Phobius"/>
    </source>
</evidence>
<keyword evidence="1" id="KW-1133">Transmembrane helix</keyword>
<evidence type="ECO:0000313" key="2">
    <source>
        <dbReference type="EMBL" id="SJL09214.1"/>
    </source>
</evidence>
<name>A0A284RKD9_ARMOS</name>
<dbReference type="EMBL" id="FUEG01000010">
    <property type="protein sequence ID" value="SJL09214.1"/>
    <property type="molecule type" value="Genomic_DNA"/>
</dbReference>
<reference evidence="3" key="1">
    <citation type="journal article" date="2017" name="Nat. Ecol. Evol.">
        <title>Genome expansion and lineage-specific genetic innovations in the forest pathogenic fungi Armillaria.</title>
        <authorList>
            <person name="Sipos G."/>
            <person name="Prasanna A.N."/>
            <person name="Walter M.C."/>
            <person name="O'Connor E."/>
            <person name="Balint B."/>
            <person name="Krizsan K."/>
            <person name="Kiss B."/>
            <person name="Hess J."/>
            <person name="Varga T."/>
            <person name="Slot J."/>
            <person name="Riley R."/>
            <person name="Boka B."/>
            <person name="Rigling D."/>
            <person name="Barry K."/>
            <person name="Lee J."/>
            <person name="Mihaltcheva S."/>
            <person name="LaButti K."/>
            <person name="Lipzen A."/>
            <person name="Waldron R."/>
            <person name="Moloney N.M."/>
            <person name="Sperisen C."/>
            <person name="Kredics L."/>
            <person name="Vagvoelgyi C."/>
            <person name="Patrignani A."/>
            <person name="Fitzpatrick D."/>
            <person name="Nagy I."/>
            <person name="Doyle S."/>
            <person name="Anderson J.B."/>
            <person name="Grigoriev I.V."/>
            <person name="Gueldener U."/>
            <person name="Muensterkoetter M."/>
            <person name="Nagy L.G."/>
        </authorList>
    </citation>
    <scope>NUCLEOTIDE SEQUENCE [LARGE SCALE GENOMIC DNA]</scope>
    <source>
        <strain evidence="3">C18/9</strain>
    </source>
</reference>
<gene>
    <name evidence="2" type="ORF">ARMOST_12590</name>
</gene>
<protein>
    <submittedName>
        <fullName evidence="2">Uncharacterized protein</fullName>
    </submittedName>
</protein>
<accession>A0A284RKD9</accession>